<organism evidence="2 3">
    <name type="scientific">Tanacetum coccineum</name>
    <dbReference type="NCBI Taxonomy" id="301880"/>
    <lineage>
        <taxon>Eukaryota</taxon>
        <taxon>Viridiplantae</taxon>
        <taxon>Streptophyta</taxon>
        <taxon>Embryophyta</taxon>
        <taxon>Tracheophyta</taxon>
        <taxon>Spermatophyta</taxon>
        <taxon>Magnoliopsida</taxon>
        <taxon>eudicotyledons</taxon>
        <taxon>Gunneridae</taxon>
        <taxon>Pentapetalae</taxon>
        <taxon>asterids</taxon>
        <taxon>campanulids</taxon>
        <taxon>Asterales</taxon>
        <taxon>Asteraceae</taxon>
        <taxon>Asteroideae</taxon>
        <taxon>Anthemideae</taxon>
        <taxon>Anthemidinae</taxon>
        <taxon>Tanacetum</taxon>
    </lineage>
</organism>
<proteinExistence type="predicted"/>
<keyword evidence="1" id="KW-0812">Transmembrane</keyword>
<reference evidence="2" key="2">
    <citation type="submission" date="2022-01" db="EMBL/GenBank/DDBJ databases">
        <authorList>
            <person name="Yamashiro T."/>
            <person name="Shiraishi A."/>
            <person name="Satake H."/>
            <person name="Nakayama K."/>
        </authorList>
    </citation>
    <scope>NUCLEOTIDE SEQUENCE</scope>
</reference>
<feature type="transmembrane region" description="Helical" evidence="1">
    <location>
        <begin position="15"/>
        <end position="37"/>
    </location>
</feature>
<keyword evidence="1" id="KW-0472">Membrane</keyword>
<keyword evidence="3" id="KW-1185">Reference proteome</keyword>
<sequence length="151" mass="16238">MILQPYYSLGLRKSVSLTGLSIIIVLTKLIYQALGVLPKSGLLDGIRVLPRAWTVMSLGFPMDERDTLIRDLDFELDELVSDWQSGDEGEGEARAAAMVVLMGGVVGGSGRLDGCCVDKDGVGWWYGGEEVAAGEVVMEIWCRVVVAATDG</sequence>
<keyword evidence="1" id="KW-1133">Transmembrane helix</keyword>
<accession>A0ABQ5GVX5</accession>
<evidence type="ECO:0000256" key="1">
    <source>
        <dbReference type="SAM" id="Phobius"/>
    </source>
</evidence>
<evidence type="ECO:0000313" key="2">
    <source>
        <dbReference type="EMBL" id="GJT79361.1"/>
    </source>
</evidence>
<dbReference type="Proteomes" id="UP001151760">
    <property type="component" value="Unassembled WGS sequence"/>
</dbReference>
<dbReference type="EMBL" id="BQNB010018892">
    <property type="protein sequence ID" value="GJT79361.1"/>
    <property type="molecule type" value="Genomic_DNA"/>
</dbReference>
<reference evidence="2" key="1">
    <citation type="journal article" date="2022" name="Int. J. Mol. Sci.">
        <title>Draft Genome of Tanacetum Coccineum: Genomic Comparison of Closely Related Tanacetum-Family Plants.</title>
        <authorList>
            <person name="Yamashiro T."/>
            <person name="Shiraishi A."/>
            <person name="Nakayama K."/>
            <person name="Satake H."/>
        </authorList>
    </citation>
    <scope>NUCLEOTIDE SEQUENCE</scope>
</reference>
<evidence type="ECO:0000313" key="3">
    <source>
        <dbReference type="Proteomes" id="UP001151760"/>
    </source>
</evidence>
<name>A0ABQ5GVX5_9ASTR</name>
<protein>
    <submittedName>
        <fullName evidence="2">Uncharacterized protein</fullName>
    </submittedName>
</protein>
<gene>
    <name evidence="2" type="ORF">Tco_1053703</name>
</gene>
<comment type="caution">
    <text evidence="2">The sequence shown here is derived from an EMBL/GenBank/DDBJ whole genome shotgun (WGS) entry which is preliminary data.</text>
</comment>